<sequence>MAKREGFVLPVLYALLPNKQEATYLRTFEAIKEMWPDLAPESISMDYELALVNAVRAAFPAARPSGCFFHLTRSMKRHLAEECLLG</sequence>
<accession>A0A085LIJ5</accession>
<proteinExistence type="predicted"/>
<keyword evidence="3" id="KW-1185">Reference proteome</keyword>
<dbReference type="Proteomes" id="UP000030764">
    <property type="component" value="Unassembled WGS sequence"/>
</dbReference>
<gene>
    <name evidence="2" type="ORF">M513_14332</name>
</gene>
<evidence type="ECO:0000313" key="2">
    <source>
        <dbReference type="EMBL" id="KFD44791.1"/>
    </source>
</evidence>
<reference evidence="2 3" key="1">
    <citation type="journal article" date="2014" name="Nat. Genet.">
        <title>Genome and transcriptome of the porcine whipworm Trichuris suis.</title>
        <authorList>
            <person name="Jex A.R."/>
            <person name="Nejsum P."/>
            <person name="Schwarz E.M."/>
            <person name="Hu L."/>
            <person name="Young N.D."/>
            <person name="Hall R.S."/>
            <person name="Korhonen P.K."/>
            <person name="Liao S."/>
            <person name="Thamsborg S."/>
            <person name="Xia J."/>
            <person name="Xu P."/>
            <person name="Wang S."/>
            <person name="Scheerlinck J.P."/>
            <person name="Hofmann A."/>
            <person name="Sternberg P.W."/>
            <person name="Wang J."/>
            <person name="Gasser R.B."/>
        </authorList>
    </citation>
    <scope>NUCLEOTIDE SEQUENCE [LARGE SCALE GENOMIC DNA]</scope>
    <source>
        <strain evidence="2">DCEP-RM93M</strain>
    </source>
</reference>
<dbReference type="Pfam" id="PF10551">
    <property type="entry name" value="MULE"/>
    <property type="match status" value="1"/>
</dbReference>
<dbReference type="EMBL" id="KL364576">
    <property type="protein sequence ID" value="KFD44791.1"/>
    <property type="molecule type" value="Genomic_DNA"/>
</dbReference>
<evidence type="ECO:0000259" key="1">
    <source>
        <dbReference type="Pfam" id="PF10551"/>
    </source>
</evidence>
<organism evidence="2 3">
    <name type="scientific">Trichuris suis</name>
    <name type="common">pig whipworm</name>
    <dbReference type="NCBI Taxonomy" id="68888"/>
    <lineage>
        <taxon>Eukaryota</taxon>
        <taxon>Metazoa</taxon>
        <taxon>Ecdysozoa</taxon>
        <taxon>Nematoda</taxon>
        <taxon>Enoplea</taxon>
        <taxon>Dorylaimia</taxon>
        <taxon>Trichinellida</taxon>
        <taxon>Trichuridae</taxon>
        <taxon>Trichuris</taxon>
    </lineage>
</organism>
<dbReference type="InterPro" id="IPR018289">
    <property type="entry name" value="MULE_transposase_dom"/>
</dbReference>
<protein>
    <recommendedName>
        <fullName evidence="1">MULE transposase domain-containing protein</fullName>
    </recommendedName>
</protein>
<feature type="domain" description="MULE transposase" evidence="1">
    <location>
        <begin position="5"/>
        <end position="72"/>
    </location>
</feature>
<feature type="non-terminal residue" evidence="2">
    <location>
        <position position="86"/>
    </location>
</feature>
<dbReference type="AlphaFoldDB" id="A0A085LIJ5"/>
<evidence type="ECO:0000313" key="3">
    <source>
        <dbReference type="Proteomes" id="UP000030764"/>
    </source>
</evidence>
<name>A0A085LIJ5_9BILA</name>